<dbReference type="AlphaFoldDB" id="X1V7Q4"/>
<reference evidence="6" key="1">
    <citation type="journal article" date="2014" name="Front. Microbiol.">
        <title>High frequency of phylogenetically diverse reductive dehalogenase-homologous genes in deep subseafloor sedimentary metagenomes.</title>
        <authorList>
            <person name="Kawai M."/>
            <person name="Futagami T."/>
            <person name="Toyoda A."/>
            <person name="Takaki Y."/>
            <person name="Nishi S."/>
            <person name="Hori S."/>
            <person name="Arai W."/>
            <person name="Tsubouchi T."/>
            <person name="Morono Y."/>
            <person name="Uchiyama I."/>
            <person name="Ito T."/>
            <person name="Fujiyama A."/>
            <person name="Inagaki F."/>
            <person name="Takami H."/>
        </authorList>
    </citation>
    <scope>NUCLEOTIDE SEQUENCE</scope>
    <source>
        <strain evidence="6">Expedition CK06-06</strain>
    </source>
</reference>
<dbReference type="CDD" id="cd05260">
    <property type="entry name" value="GDP_MD_SDR_e"/>
    <property type="match status" value="1"/>
</dbReference>
<protein>
    <recommendedName>
        <fullName evidence="3">GDP-mannose 4,6-dehydratase</fullName>
        <ecNumber evidence="3">4.2.1.47</ecNumber>
    </recommendedName>
</protein>
<evidence type="ECO:0000313" key="6">
    <source>
        <dbReference type="EMBL" id="GAJ12217.1"/>
    </source>
</evidence>
<evidence type="ECO:0000259" key="5">
    <source>
        <dbReference type="Pfam" id="PF16363"/>
    </source>
</evidence>
<dbReference type="Gene3D" id="3.90.25.10">
    <property type="entry name" value="UDP-galactose 4-epimerase, domain 1"/>
    <property type="match status" value="1"/>
</dbReference>
<proteinExistence type="inferred from homology"/>
<evidence type="ECO:0000256" key="2">
    <source>
        <dbReference type="ARBA" id="ARBA00009263"/>
    </source>
</evidence>
<dbReference type="InterPro" id="IPR036291">
    <property type="entry name" value="NAD(P)-bd_dom_sf"/>
</dbReference>
<feature type="non-terminal residue" evidence="6">
    <location>
        <position position="1"/>
    </location>
</feature>
<name>X1V7Q4_9ZZZZ</name>
<dbReference type="GO" id="GO:0042351">
    <property type="term" value="P:'de novo' GDP-L-fucose biosynthetic process"/>
    <property type="evidence" value="ECO:0007669"/>
    <property type="project" value="TreeGrafter"/>
</dbReference>
<sequence>VYGDLTDGNNLSTIINEIQPDEVYNLGAQSHVRVSFDMPIYTADVDALGTLRLLEAIHSSDKPAKFYQASSSEMYGKVVETPQTEKTPFYPRSPYGCAKAYSFWQTVNYREAYGLFACNGILFNHESPKRGETFVTRKITRAATRIKLGLQDKLFLGNLEAKRDWGFAGDYVEAMWLMLQQDKPDDYIVATNESHSVREFVAEVFGYLDLDWQKYVEIDPRYLRPSEVDYLQGDASKAKKVLKWEPKVTF</sequence>
<gene>
    <name evidence="6" type="ORF">S12H4_47647</name>
</gene>
<organism evidence="6">
    <name type="scientific">marine sediment metagenome</name>
    <dbReference type="NCBI Taxonomy" id="412755"/>
    <lineage>
        <taxon>unclassified sequences</taxon>
        <taxon>metagenomes</taxon>
        <taxon>ecological metagenomes</taxon>
    </lineage>
</organism>
<dbReference type="InterPro" id="IPR006368">
    <property type="entry name" value="GDP_Man_deHydtase"/>
</dbReference>
<dbReference type="FunFam" id="3.40.50.720:FF:000924">
    <property type="entry name" value="GDP-mannose 4,6 dehydratase"/>
    <property type="match status" value="1"/>
</dbReference>
<dbReference type="NCBIfam" id="TIGR01472">
    <property type="entry name" value="gmd"/>
    <property type="match status" value="1"/>
</dbReference>
<feature type="domain" description="NAD(P)-binding" evidence="5">
    <location>
        <begin position="1"/>
        <end position="250"/>
    </location>
</feature>
<evidence type="ECO:0000256" key="3">
    <source>
        <dbReference type="ARBA" id="ARBA00011989"/>
    </source>
</evidence>
<dbReference type="SUPFAM" id="SSF51735">
    <property type="entry name" value="NAD(P)-binding Rossmann-fold domains"/>
    <property type="match status" value="1"/>
</dbReference>
<comment type="similarity">
    <text evidence="2">Belongs to the NAD(P)-dependent epimerase/dehydratase family. GDP-mannose 4,6-dehydratase subfamily.</text>
</comment>
<dbReference type="EC" id="4.2.1.47" evidence="3"/>
<dbReference type="InterPro" id="IPR016040">
    <property type="entry name" value="NAD(P)-bd_dom"/>
</dbReference>
<dbReference type="EMBL" id="BARW01029692">
    <property type="protein sequence ID" value="GAJ12217.1"/>
    <property type="molecule type" value="Genomic_DNA"/>
</dbReference>
<dbReference type="PANTHER" id="PTHR43715">
    <property type="entry name" value="GDP-MANNOSE 4,6-DEHYDRATASE"/>
    <property type="match status" value="1"/>
</dbReference>
<dbReference type="Pfam" id="PF16363">
    <property type="entry name" value="GDP_Man_Dehyd"/>
    <property type="match status" value="1"/>
</dbReference>
<keyword evidence="4" id="KW-0456">Lyase</keyword>
<evidence type="ECO:0000256" key="4">
    <source>
        <dbReference type="ARBA" id="ARBA00023239"/>
    </source>
</evidence>
<accession>X1V7Q4</accession>
<evidence type="ECO:0000256" key="1">
    <source>
        <dbReference type="ARBA" id="ARBA00001937"/>
    </source>
</evidence>
<feature type="non-terminal residue" evidence="6">
    <location>
        <position position="250"/>
    </location>
</feature>
<comment type="caution">
    <text evidence="6">The sequence shown here is derived from an EMBL/GenBank/DDBJ whole genome shotgun (WGS) entry which is preliminary data.</text>
</comment>
<dbReference type="Gene3D" id="3.40.50.720">
    <property type="entry name" value="NAD(P)-binding Rossmann-like Domain"/>
    <property type="match status" value="1"/>
</dbReference>
<dbReference type="PANTHER" id="PTHR43715:SF1">
    <property type="entry name" value="GDP-MANNOSE 4,6 DEHYDRATASE"/>
    <property type="match status" value="1"/>
</dbReference>
<dbReference type="GO" id="GO:0008446">
    <property type="term" value="F:GDP-mannose 4,6-dehydratase activity"/>
    <property type="evidence" value="ECO:0007669"/>
    <property type="project" value="UniProtKB-EC"/>
</dbReference>
<comment type="cofactor">
    <cofactor evidence="1">
        <name>NADP(+)</name>
        <dbReference type="ChEBI" id="CHEBI:58349"/>
    </cofactor>
</comment>